<evidence type="ECO:0000256" key="1">
    <source>
        <dbReference type="SAM" id="SignalP"/>
    </source>
</evidence>
<name>A0ABS3CJN0_9BACT</name>
<evidence type="ECO:0000313" key="2">
    <source>
        <dbReference type="EMBL" id="MBN7817308.1"/>
    </source>
</evidence>
<organism evidence="2 3">
    <name type="scientific">Algoriphagus pacificus</name>
    <dbReference type="NCBI Taxonomy" id="2811234"/>
    <lineage>
        <taxon>Bacteria</taxon>
        <taxon>Pseudomonadati</taxon>
        <taxon>Bacteroidota</taxon>
        <taxon>Cytophagia</taxon>
        <taxon>Cytophagales</taxon>
        <taxon>Cyclobacteriaceae</taxon>
        <taxon>Algoriphagus</taxon>
    </lineage>
</organism>
<gene>
    <name evidence="2" type="ORF">J0A69_17850</name>
</gene>
<dbReference type="Proteomes" id="UP000664480">
    <property type="component" value="Unassembled WGS sequence"/>
</dbReference>
<accession>A0ABS3CJN0</accession>
<reference evidence="2 3" key="1">
    <citation type="submission" date="2021-03" db="EMBL/GenBank/DDBJ databases">
        <title>novel species isolated from a fishpond in China.</title>
        <authorList>
            <person name="Lu H."/>
            <person name="Cai Z."/>
        </authorList>
    </citation>
    <scope>NUCLEOTIDE SEQUENCE [LARGE SCALE GENOMIC DNA]</scope>
    <source>
        <strain evidence="2 3">YJ13C</strain>
    </source>
</reference>
<sequence length="385" mass="43620">MKLFTNTCAFLVLLTLSLSCAEKKDQDQTAPKFSLELVDSVQVDYLGDLMLLDYDPATEKYLLANDSYYEYLEVDGSGNNINSNKFSSDGIDAVETALGLGYVDGKVTVLTPTKGYYQFEDSSRVGQIEIPYNYQIFMFYPKLGVFKEDSKTYFPSLWPETFAVNMSEGDFYQKLYRLPLVSSLDESTGDTLGVVKLPETSPLLDDQVHGFPIPVYTRADDLLLMTMWLEPRFYVYQKSGEGFEYRQTVEIDIPGWVSYDPVPADQADQFFEGFSKKITGNLTNLFQVGEFYVGTYTKGISEDVFATLDRKDPNYSTDSKKKNPNYAVVFDKDFNQLAVDLQFPIASDYPMVVNKNGEFILSKDGNLAVTEDDGIVLYKIKLLRE</sequence>
<evidence type="ECO:0008006" key="4">
    <source>
        <dbReference type="Google" id="ProtNLM"/>
    </source>
</evidence>
<keyword evidence="1" id="KW-0732">Signal</keyword>
<dbReference type="EMBL" id="JAFKCU010000005">
    <property type="protein sequence ID" value="MBN7817308.1"/>
    <property type="molecule type" value="Genomic_DNA"/>
</dbReference>
<dbReference type="PROSITE" id="PS51257">
    <property type="entry name" value="PROKAR_LIPOPROTEIN"/>
    <property type="match status" value="1"/>
</dbReference>
<dbReference type="RefSeq" id="WP_206587983.1">
    <property type="nucleotide sequence ID" value="NZ_JAFKCU010000005.1"/>
</dbReference>
<evidence type="ECO:0000313" key="3">
    <source>
        <dbReference type="Proteomes" id="UP000664480"/>
    </source>
</evidence>
<comment type="caution">
    <text evidence="2">The sequence shown here is derived from an EMBL/GenBank/DDBJ whole genome shotgun (WGS) entry which is preliminary data.</text>
</comment>
<feature type="chain" id="PRO_5046385295" description="DUF4221 domain-containing protein" evidence="1">
    <location>
        <begin position="22"/>
        <end position="385"/>
    </location>
</feature>
<feature type="signal peptide" evidence="1">
    <location>
        <begin position="1"/>
        <end position="21"/>
    </location>
</feature>
<keyword evidence="3" id="KW-1185">Reference proteome</keyword>
<proteinExistence type="predicted"/>
<protein>
    <recommendedName>
        <fullName evidence="4">DUF4221 domain-containing protein</fullName>
    </recommendedName>
</protein>